<evidence type="ECO:0000313" key="2">
    <source>
        <dbReference type="EMBL" id="OCH87935.1"/>
    </source>
</evidence>
<proteinExistence type="predicted"/>
<feature type="compositionally biased region" description="Basic and acidic residues" evidence="1">
    <location>
        <begin position="47"/>
        <end position="62"/>
    </location>
</feature>
<name>A0A8E2AT91_9APHY</name>
<dbReference type="EMBL" id="KV722468">
    <property type="protein sequence ID" value="OCH87935.1"/>
    <property type="molecule type" value="Genomic_DNA"/>
</dbReference>
<gene>
    <name evidence="2" type="ORF">OBBRIDRAFT_795734</name>
</gene>
<organism evidence="2 3">
    <name type="scientific">Obba rivulosa</name>
    <dbReference type="NCBI Taxonomy" id="1052685"/>
    <lineage>
        <taxon>Eukaryota</taxon>
        <taxon>Fungi</taxon>
        <taxon>Dikarya</taxon>
        <taxon>Basidiomycota</taxon>
        <taxon>Agaricomycotina</taxon>
        <taxon>Agaricomycetes</taxon>
        <taxon>Polyporales</taxon>
        <taxon>Gelatoporiaceae</taxon>
        <taxon>Obba</taxon>
    </lineage>
</organism>
<evidence type="ECO:0000256" key="1">
    <source>
        <dbReference type="SAM" id="MobiDB-lite"/>
    </source>
</evidence>
<dbReference type="AlphaFoldDB" id="A0A8E2AT91"/>
<feature type="region of interest" description="Disordered" evidence="1">
    <location>
        <begin position="32"/>
        <end position="71"/>
    </location>
</feature>
<dbReference type="Proteomes" id="UP000250043">
    <property type="component" value="Unassembled WGS sequence"/>
</dbReference>
<reference evidence="2 3" key="1">
    <citation type="submission" date="2016-07" db="EMBL/GenBank/DDBJ databases">
        <title>Draft genome of the white-rot fungus Obba rivulosa 3A-2.</title>
        <authorList>
            <consortium name="DOE Joint Genome Institute"/>
            <person name="Miettinen O."/>
            <person name="Riley R."/>
            <person name="Acob R."/>
            <person name="Barry K."/>
            <person name="Cullen D."/>
            <person name="De Vries R."/>
            <person name="Hainaut M."/>
            <person name="Hatakka A."/>
            <person name="Henrissat B."/>
            <person name="Hilden K."/>
            <person name="Kuo R."/>
            <person name="Labutti K."/>
            <person name="Lipzen A."/>
            <person name="Makela M.R."/>
            <person name="Sandor L."/>
            <person name="Spatafora J.W."/>
            <person name="Grigoriev I.V."/>
            <person name="Hibbett D.S."/>
        </authorList>
    </citation>
    <scope>NUCLEOTIDE SEQUENCE [LARGE SCALE GENOMIC DNA]</scope>
    <source>
        <strain evidence="2 3">3A-2</strain>
    </source>
</reference>
<protein>
    <submittedName>
        <fullName evidence="2">Uncharacterized protein</fullName>
    </submittedName>
</protein>
<accession>A0A8E2AT91</accession>
<feature type="non-terminal residue" evidence="2">
    <location>
        <position position="71"/>
    </location>
</feature>
<evidence type="ECO:0000313" key="3">
    <source>
        <dbReference type="Proteomes" id="UP000250043"/>
    </source>
</evidence>
<sequence length="71" mass="7590">MQSGADAPAPSRPCEGIFSINTVSQIRPMLSCSTCSSDSPEGDTALGDDRQLSTSEKEEIKWTADNPFVEP</sequence>
<keyword evidence="3" id="KW-1185">Reference proteome</keyword>